<dbReference type="RefSeq" id="XP_044565964.1">
    <property type="nucleotide sequence ID" value="XM_044703625.1"/>
</dbReference>
<dbReference type="SUPFAM" id="SSF52540">
    <property type="entry name" value="P-loop containing nucleoside triphosphate hydrolases"/>
    <property type="match status" value="1"/>
</dbReference>
<dbReference type="GeneID" id="68120254"/>
<keyword evidence="3" id="KW-1185">Reference proteome</keyword>
<dbReference type="VEuPathDB" id="AmoebaDB:FDP41_013039"/>
<protein>
    <submittedName>
        <fullName evidence="2">Uncharacterized protein</fullName>
    </submittedName>
</protein>
<evidence type="ECO:0000313" key="2">
    <source>
        <dbReference type="EMBL" id="KAF0981251.1"/>
    </source>
</evidence>
<dbReference type="VEuPathDB" id="AmoebaDB:NfTy_078490"/>
<feature type="compositionally biased region" description="Basic and acidic residues" evidence="1">
    <location>
        <begin position="53"/>
        <end position="75"/>
    </location>
</feature>
<organism evidence="2 3">
    <name type="scientific">Naegleria fowleri</name>
    <name type="common">Brain eating amoeba</name>
    <dbReference type="NCBI Taxonomy" id="5763"/>
    <lineage>
        <taxon>Eukaryota</taxon>
        <taxon>Discoba</taxon>
        <taxon>Heterolobosea</taxon>
        <taxon>Tetramitia</taxon>
        <taxon>Eutetramitia</taxon>
        <taxon>Vahlkampfiidae</taxon>
        <taxon>Naegleria</taxon>
    </lineage>
</organism>
<proteinExistence type="predicted"/>
<dbReference type="EMBL" id="VFQX01000016">
    <property type="protein sequence ID" value="KAF0981251.1"/>
    <property type="molecule type" value="Genomic_DNA"/>
</dbReference>
<dbReference type="Gene3D" id="3.40.50.300">
    <property type="entry name" value="P-loop containing nucleotide triphosphate hydrolases"/>
    <property type="match status" value="1"/>
</dbReference>
<dbReference type="OMA" id="FVDGMCL"/>
<sequence>MQQVQTQSLMNTNKLIIFRGISGSGKTHICDELMKKFVSNPLPSSDEEDQDEENRQHHENQKTPFSKDDSEKNNEDSSQPPLRNVIKLSRDDLRESLFPKFIGGPTFSEQEERIVDEWIKRSVRYFFYQHSRKNYVLSNEDPVLYVFVDGMCLNGIESVKCFEKLCKGIFSKDEKGQINGNDLKTSHVMEMVEMVTTMNLPSPPMSSDDENEQNEKGEKLFDVINLIKDSAQPQMTKNSTRGDTSNLGSKPQNNGLPPHQLASFYCIEVERDESKCKDAISNQSQVHPAGYSRDYEKTKQRFKRMDEEYASTINYRHIFNDEENMERIVNDLVEWINSTN</sequence>
<dbReference type="VEuPathDB" id="AmoebaDB:NF0098920"/>
<name>A0A6A5C2I4_NAEFO</name>
<reference evidence="2 3" key="1">
    <citation type="journal article" date="2019" name="Sci. Rep.">
        <title>Nanopore sequencing improves the draft genome of the human pathogenic amoeba Naegleria fowleri.</title>
        <authorList>
            <person name="Liechti N."/>
            <person name="Schurch N."/>
            <person name="Bruggmann R."/>
            <person name="Wittwer M."/>
        </authorList>
    </citation>
    <scope>NUCLEOTIDE SEQUENCE [LARGE SCALE GENOMIC DNA]</scope>
    <source>
        <strain evidence="2 3">ATCC 30894</strain>
    </source>
</reference>
<gene>
    <name evidence="2" type="ORF">FDP41_013039</name>
</gene>
<evidence type="ECO:0000256" key="1">
    <source>
        <dbReference type="SAM" id="MobiDB-lite"/>
    </source>
</evidence>
<dbReference type="InterPro" id="IPR027417">
    <property type="entry name" value="P-loop_NTPase"/>
</dbReference>
<dbReference type="AlphaFoldDB" id="A0A6A5C2I4"/>
<comment type="caution">
    <text evidence="2">The sequence shown here is derived from an EMBL/GenBank/DDBJ whole genome shotgun (WGS) entry which is preliminary data.</text>
</comment>
<feature type="compositionally biased region" description="Polar residues" evidence="1">
    <location>
        <begin position="232"/>
        <end position="255"/>
    </location>
</feature>
<feature type="region of interest" description="Disordered" evidence="1">
    <location>
        <begin position="40"/>
        <end position="85"/>
    </location>
</feature>
<evidence type="ECO:0000313" key="3">
    <source>
        <dbReference type="Proteomes" id="UP000444721"/>
    </source>
</evidence>
<dbReference type="OrthoDB" id="10493685at2759"/>
<accession>A0A6A5C2I4</accession>
<feature type="region of interest" description="Disordered" evidence="1">
    <location>
        <begin position="232"/>
        <end position="256"/>
    </location>
</feature>
<dbReference type="Proteomes" id="UP000444721">
    <property type="component" value="Unassembled WGS sequence"/>
</dbReference>